<sequence>MLGLDADTNYNIELYAEHLSTHLLSKSVDLSFTTKRPIPKLIRDINIRRISLNTIIISWSSND</sequence>
<dbReference type="Proteomes" id="UP000681720">
    <property type="component" value="Unassembled WGS sequence"/>
</dbReference>
<feature type="non-terminal residue" evidence="1">
    <location>
        <position position="1"/>
    </location>
</feature>
<gene>
    <name evidence="1" type="ORF">GIL414_LOCUS20604</name>
</gene>
<comment type="caution">
    <text evidence="1">The sequence shown here is derived from an EMBL/GenBank/DDBJ whole genome shotgun (WGS) entry which is preliminary data.</text>
</comment>
<proteinExistence type="predicted"/>
<organism evidence="1 2">
    <name type="scientific">Rotaria magnacalcarata</name>
    <dbReference type="NCBI Taxonomy" id="392030"/>
    <lineage>
        <taxon>Eukaryota</taxon>
        <taxon>Metazoa</taxon>
        <taxon>Spiralia</taxon>
        <taxon>Gnathifera</taxon>
        <taxon>Rotifera</taxon>
        <taxon>Eurotatoria</taxon>
        <taxon>Bdelloidea</taxon>
        <taxon>Philodinida</taxon>
        <taxon>Philodinidae</taxon>
        <taxon>Rotaria</taxon>
    </lineage>
</organism>
<evidence type="ECO:0000313" key="1">
    <source>
        <dbReference type="EMBL" id="CAF4176691.1"/>
    </source>
</evidence>
<name>A0A8S2RML2_9BILA</name>
<dbReference type="EMBL" id="CAJOBJ010014490">
    <property type="protein sequence ID" value="CAF4176691.1"/>
    <property type="molecule type" value="Genomic_DNA"/>
</dbReference>
<reference evidence="1" key="1">
    <citation type="submission" date="2021-02" db="EMBL/GenBank/DDBJ databases">
        <authorList>
            <person name="Nowell W R."/>
        </authorList>
    </citation>
    <scope>NUCLEOTIDE SEQUENCE</scope>
</reference>
<accession>A0A8S2RML2</accession>
<dbReference type="AlphaFoldDB" id="A0A8S2RML2"/>
<evidence type="ECO:0000313" key="2">
    <source>
        <dbReference type="Proteomes" id="UP000681720"/>
    </source>
</evidence>
<protein>
    <submittedName>
        <fullName evidence="1">Uncharacterized protein</fullName>
    </submittedName>
</protein>